<proteinExistence type="predicted"/>
<dbReference type="KEGG" id="nmv:NITMOv2_3342"/>
<dbReference type="RefSeq" id="WP_053380696.1">
    <property type="nucleotide sequence ID" value="NZ_CP011801.1"/>
</dbReference>
<dbReference type="PATRIC" id="fig|42253.5.peg.3296"/>
<keyword evidence="1" id="KW-0472">Membrane</keyword>
<feature type="transmembrane region" description="Helical" evidence="1">
    <location>
        <begin position="204"/>
        <end position="232"/>
    </location>
</feature>
<dbReference type="OrthoDB" id="8203188at2"/>
<dbReference type="Proteomes" id="UP000069205">
    <property type="component" value="Chromosome"/>
</dbReference>
<reference evidence="2 3" key="1">
    <citation type="journal article" date="2015" name="Proc. Natl. Acad. Sci. U.S.A.">
        <title>Expanded metabolic versatility of ubiquitous nitrite-oxidizing bacteria from the genus Nitrospira.</title>
        <authorList>
            <person name="Koch H."/>
            <person name="Lucker S."/>
            <person name="Albertsen M."/>
            <person name="Kitzinger K."/>
            <person name="Herbold C."/>
            <person name="Spieck E."/>
            <person name="Nielsen P.H."/>
            <person name="Wagner M."/>
            <person name="Daims H."/>
        </authorList>
    </citation>
    <scope>NUCLEOTIDE SEQUENCE [LARGE SCALE GENOMIC DNA]</scope>
    <source>
        <strain evidence="2 3">NSP M-1</strain>
    </source>
</reference>
<evidence type="ECO:0000313" key="2">
    <source>
        <dbReference type="EMBL" id="ALA59735.1"/>
    </source>
</evidence>
<keyword evidence="3" id="KW-1185">Reference proteome</keyword>
<keyword evidence="1" id="KW-1133">Transmembrane helix</keyword>
<keyword evidence="1" id="KW-0812">Transmembrane</keyword>
<protein>
    <submittedName>
        <fullName evidence="2">Uncharacterized protein</fullName>
    </submittedName>
</protein>
<dbReference type="AlphaFoldDB" id="A0A0K2GFJ7"/>
<feature type="transmembrane region" description="Helical" evidence="1">
    <location>
        <begin position="244"/>
        <end position="270"/>
    </location>
</feature>
<sequence>MSKKIADALKGFNLRTFAKKEKIDAAPSNTKDPPSDLPARQKLSDSFPACLSFLSVDKLLEWSESVTKATATAYDKAMDKMYLQDRIGGGNHRMFDGGHDLAGAWEAAKSAKPDDTFQQEVIGYASGLWKDLTTVKGLPFTTWEQQNFNDCAEWVVRHIPGATKDWFYDLMSYDALEVVGASLGAASVLFCFSRQDKQKLAEMIGSMGAVSVASANPLMGVALVLCVAYSYFVKKQEIDPKHAAVGAGLAGISACIFAALGLPVLVELGIAITVTTLLRRHVINNEALVQFINMKAANISVPSAFTARPACLPTES</sequence>
<accession>A0A0K2GFJ7</accession>
<organism evidence="2 3">
    <name type="scientific">Nitrospira moscoviensis</name>
    <dbReference type="NCBI Taxonomy" id="42253"/>
    <lineage>
        <taxon>Bacteria</taxon>
        <taxon>Pseudomonadati</taxon>
        <taxon>Nitrospirota</taxon>
        <taxon>Nitrospiria</taxon>
        <taxon>Nitrospirales</taxon>
        <taxon>Nitrospiraceae</taxon>
        <taxon>Nitrospira</taxon>
    </lineage>
</organism>
<evidence type="ECO:0000313" key="3">
    <source>
        <dbReference type="Proteomes" id="UP000069205"/>
    </source>
</evidence>
<evidence type="ECO:0000256" key="1">
    <source>
        <dbReference type="SAM" id="Phobius"/>
    </source>
</evidence>
<gene>
    <name evidence="2" type="ORF">NITMOv2_3342</name>
</gene>
<dbReference type="STRING" id="42253.NITMOv2_3342"/>
<dbReference type="EMBL" id="CP011801">
    <property type="protein sequence ID" value="ALA59735.1"/>
    <property type="molecule type" value="Genomic_DNA"/>
</dbReference>
<name>A0A0K2GFJ7_NITMO</name>